<dbReference type="Pfam" id="PF02627">
    <property type="entry name" value="CMD"/>
    <property type="match status" value="1"/>
</dbReference>
<dbReference type="AlphaFoldDB" id="A0A1M6YUI6"/>
<evidence type="ECO:0000256" key="1">
    <source>
        <dbReference type="SAM" id="Phobius"/>
    </source>
</evidence>
<keyword evidence="4" id="KW-1185">Reference proteome</keyword>
<gene>
    <name evidence="3" type="ORF">SAMN05444398_1011044</name>
</gene>
<dbReference type="InterPro" id="IPR029032">
    <property type="entry name" value="AhpD-like"/>
</dbReference>
<dbReference type="GO" id="GO:0051920">
    <property type="term" value="F:peroxiredoxin activity"/>
    <property type="evidence" value="ECO:0007669"/>
    <property type="project" value="InterPro"/>
</dbReference>
<dbReference type="Proteomes" id="UP000183974">
    <property type="component" value="Unassembled WGS sequence"/>
</dbReference>
<dbReference type="EMBL" id="FRBR01000001">
    <property type="protein sequence ID" value="SHL21994.1"/>
    <property type="molecule type" value="Genomic_DNA"/>
</dbReference>
<sequence>MAGYPKIAECQYAELSDPGCDVPGPADRFTVLVRTGATRGELSVRPGELIALGIAIAVGCCGCIAHHVSAMREAGATRKDVSRMIGGAIGREAGRHPLAETRPCAPVTSWPKGMADIC</sequence>
<reference evidence="3 4" key="1">
    <citation type="submission" date="2016-11" db="EMBL/GenBank/DDBJ databases">
        <authorList>
            <person name="Jaros S."/>
            <person name="Januszkiewicz K."/>
            <person name="Wedrychowicz H."/>
        </authorList>
    </citation>
    <scope>NUCLEOTIDE SEQUENCE [LARGE SCALE GENOMIC DNA]</scope>
    <source>
        <strain evidence="3 4">DSM 29589</strain>
    </source>
</reference>
<evidence type="ECO:0000313" key="4">
    <source>
        <dbReference type="Proteomes" id="UP000183974"/>
    </source>
</evidence>
<keyword evidence="1" id="KW-1133">Transmembrane helix</keyword>
<dbReference type="Gene3D" id="1.20.1290.10">
    <property type="entry name" value="AhpD-like"/>
    <property type="match status" value="1"/>
</dbReference>
<proteinExistence type="predicted"/>
<keyword evidence="1" id="KW-0472">Membrane</keyword>
<feature type="domain" description="Carboxymuconolactone decarboxylase-like" evidence="2">
    <location>
        <begin position="31"/>
        <end position="86"/>
    </location>
</feature>
<accession>A0A1M6YUI6</accession>
<dbReference type="OrthoDB" id="1683318at2"/>
<protein>
    <submittedName>
        <fullName evidence="3">Alkylhydroperoxidase AhpD family core domain-containing protein</fullName>
    </submittedName>
</protein>
<dbReference type="InterPro" id="IPR003779">
    <property type="entry name" value="CMD-like"/>
</dbReference>
<keyword evidence="1" id="KW-0812">Transmembrane</keyword>
<keyword evidence="3" id="KW-0575">Peroxidase</keyword>
<organism evidence="3 4">
    <name type="scientific">Roseovarius pacificus</name>
    <dbReference type="NCBI Taxonomy" id="337701"/>
    <lineage>
        <taxon>Bacteria</taxon>
        <taxon>Pseudomonadati</taxon>
        <taxon>Pseudomonadota</taxon>
        <taxon>Alphaproteobacteria</taxon>
        <taxon>Rhodobacterales</taxon>
        <taxon>Roseobacteraceae</taxon>
        <taxon>Roseovarius</taxon>
    </lineage>
</organism>
<name>A0A1M6YUI6_9RHOB</name>
<keyword evidence="3" id="KW-0560">Oxidoreductase</keyword>
<evidence type="ECO:0000259" key="2">
    <source>
        <dbReference type="Pfam" id="PF02627"/>
    </source>
</evidence>
<dbReference type="SUPFAM" id="SSF69118">
    <property type="entry name" value="AhpD-like"/>
    <property type="match status" value="1"/>
</dbReference>
<evidence type="ECO:0000313" key="3">
    <source>
        <dbReference type="EMBL" id="SHL21994.1"/>
    </source>
</evidence>
<feature type="transmembrane region" description="Helical" evidence="1">
    <location>
        <begin position="49"/>
        <end position="69"/>
    </location>
</feature>
<dbReference type="STRING" id="337701.SAMN05444398_1011044"/>